<evidence type="ECO:0000256" key="1">
    <source>
        <dbReference type="SAM" id="MobiDB-lite"/>
    </source>
</evidence>
<dbReference type="EMBL" id="ODYU01000029">
    <property type="protein sequence ID" value="SOQ34110.1"/>
    <property type="molecule type" value="Genomic_DNA"/>
</dbReference>
<name>A0A2H1UZT7_SPOFR</name>
<dbReference type="AlphaFoldDB" id="A0A2H1UZT7"/>
<reference evidence="3" key="1">
    <citation type="submission" date="2016-07" db="EMBL/GenBank/DDBJ databases">
        <authorList>
            <person name="Bretaudeau A."/>
        </authorList>
    </citation>
    <scope>NUCLEOTIDE SEQUENCE</scope>
    <source>
        <strain evidence="3">Rice</strain>
        <tissue evidence="3">Whole body</tissue>
    </source>
</reference>
<accession>A0A2H1UZT7</accession>
<organism evidence="3">
    <name type="scientific">Spodoptera frugiperda</name>
    <name type="common">Fall armyworm</name>
    <dbReference type="NCBI Taxonomy" id="7108"/>
    <lineage>
        <taxon>Eukaryota</taxon>
        <taxon>Metazoa</taxon>
        <taxon>Ecdysozoa</taxon>
        <taxon>Arthropoda</taxon>
        <taxon>Hexapoda</taxon>
        <taxon>Insecta</taxon>
        <taxon>Pterygota</taxon>
        <taxon>Neoptera</taxon>
        <taxon>Endopterygota</taxon>
        <taxon>Lepidoptera</taxon>
        <taxon>Glossata</taxon>
        <taxon>Ditrysia</taxon>
        <taxon>Noctuoidea</taxon>
        <taxon>Noctuidae</taxon>
        <taxon>Amphipyrinae</taxon>
        <taxon>Spodoptera</taxon>
    </lineage>
</organism>
<protein>
    <submittedName>
        <fullName evidence="3">SFRICE_018619</fullName>
    </submittedName>
</protein>
<evidence type="ECO:0000313" key="3">
    <source>
        <dbReference type="EMBL" id="SOQ34110.1"/>
    </source>
</evidence>
<feature type="chain" id="PRO_5013897366" evidence="2">
    <location>
        <begin position="19"/>
        <end position="213"/>
    </location>
</feature>
<feature type="signal peptide" evidence="2">
    <location>
        <begin position="1"/>
        <end position="18"/>
    </location>
</feature>
<proteinExistence type="predicted"/>
<sequence>MSELVIVFVLLAVGNIHGQGSFAVLPPVLNVRPSSVPVYSNRPVSVREYVGTRTSQPPPRLYTNPPRPADRNPDLPQKVEANGNLNLLLTTVRENQPKRKLFVSTKLPDNMNRPLNENDPLNNTINKKEYLSNDVYEDINHDKNRTPERGVKPQPNTAKSEKVSAVKPGSVDKNAMLDVAMLPKVSLDERSSFNGDQCPEGYAKVNGMCVKAD</sequence>
<feature type="region of interest" description="Disordered" evidence="1">
    <location>
        <begin position="140"/>
        <end position="165"/>
    </location>
</feature>
<keyword evidence="2" id="KW-0732">Signal</keyword>
<evidence type="ECO:0000256" key="2">
    <source>
        <dbReference type="SAM" id="SignalP"/>
    </source>
</evidence>
<feature type="region of interest" description="Disordered" evidence="1">
    <location>
        <begin position="47"/>
        <end position="76"/>
    </location>
</feature>
<feature type="compositionally biased region" description="Basic and acidic residues" evidence="1">
    <location>
        <begin position="140"/>
        <end position="151"/>
    </location>
</feature>
<gene>
    <name evidence="3" type="ORF">SFRICE_018619</name>
</gene>